<evidence type="ECO:0000313" key="3">
    <source>
        <dbReference type="EMBL" id="CAK9116647.1"/>
    </source>
</evidence>
<protein>
    <recommendedName>
        <fullName evidence="2">BTB domain-containing protein</fullName>
    </recommendedName>
</protein>
<dbReference type="SUPFAM" id="SSF51197">
    <property type="entry name" value="Clavaminate synthase-like"/>
    <property type="match status" value="1"/>
</dbReference>
<organism evidence="3 4">
    <name type="scientific">Durusdinium trenchii</name>
    <dbReference type="NCBI Taxonomy" id="1381693"/>
    <lineage>
        <taxon>Eukaryota</taxon>
        <taxon>Sar</taxon>
        <taxon>Alveolata</taxon>
        <taxon>Dinophyceae</taxon>
        <taxon>Suessiales</taxon>
        <taxon>Symbiodiniaceae</taxon>
        <taxon>Durusdinium</taxon>
    </lineage>
</organism>
<keyword evidence="4" id="KW-1185">Reference proteome</keyword>
<dbReference type="PROSITE" id="PS50097">
    <property type="entry name" value="BTB"/>
    <property type="match status" value="2"/>
</dbReference>
<dbReference type="InterPro" id="IPR037151">
    <property type="entry name" value="AlkB-like_sf"/>
</dbReference>
<feature type="region of interest" description="Disordered" evidence="1">
    <location>
        <begin position="1032"/>
        <end position="1055"/>
    </location>
</feature>
<dbReference type="Gene3D" id="2.60.120.590">
    <property type="entry name" value="Alpha-ketoglutarate-dependent dioxygenase AlkB-like"/>
    <property type="match status" value="1"/>
</dbReference>
<dbReference type="InterPro" id="IPR011333">
    <property type="entry name" value="SKP1/BTB/POZ_sf"/>
</dbReference>
<name>A0ABP0SW23_9DINO</name>
<dbReference type="InterPro" id="IPR000210">
    <property type="entry name" value="BTB/POZ_dom"/>
</dbReference>
<dbReference type="Proteomes" id="UP001642484">
    <property type="component" value="Unassembled WGS sequence"/>
</dbReference>
<feature type="domain" description="BTB" evidence="2">
    <location>
        <begin position="16"/>
        <end position="90"/>
    </location>
</feature>
<proteinExistence type="predicted"/>
<feature type="region of interest" description="Disordered" evidence="1">
    <location>
        <begin position="798"/>
        <end position="826"/>
    </location>
</feature>
<sequence length="1132" mass="127301">MGGGQARGVRSGRSFGSFTVVVEGHSDRWYRSEFKVSAEILCAWSEVFRKIMGYEFEEQSTGPVVIHDFSPQGVEAFLRFLYSGTLNAELETLAEVMIIAEKYQVVELSMHCLDLLKKELNAETATAWEILKAAEHFQLEDLREVALWKRPFVTEDLLDQVLSSDLMCIPDEVLFDLFLAWEEGEGCLSRRELIEKYVCLQRVPSEKIKAFVLNPEFNILKTRKPNKIPDTLHIVDLAGHLGLQPVYSLGAGLGEWMEWKLPSHFALKLLGFRFADGIALENVDFSLWCGDDNQGINHGKHQQVFSFNEFGSIEAGQSIRCRCDFLVRVSDLKAFFKTLAMAKGSSVRWLQRCVPASPARGVGRVARQRRAAPSSRVAMVQDETKKDWVADRLAASFGRSFGRFTVVVEDRSDRWHSEFKAVSAEILCAWSEVFQKMMGYEFEEQSKGQVVIRDFSPQGVEAFLRFLYSGTLNAELETLAEVAIIADKYQVLDLAMHCLDLLKKELNAETAWEILKAAEQFELGDLREAAMHTILISPKVALWKRPFVSEDLLDQVLSSDLMCIPDEVLFDLFLGWEEGEGCLSRRELIEKYVCLQSVPSEKIKAFVLNPKFNILKARKPRKIPVTEHTVDLEGRLALQPYCSSSTGTGEWMEWKLPSHFALKLLGFRVTDQLENLDFCLWCGNHNQGIKHGKHQQVFSSQAFGSIQAGQLIQCRCDFLVRCIRGEVNSPSAGLLASEIRFEGLLQDFTAEAQREAIPSSSWWHGEGLARTSMDGRDEQSQVGSMAKLAVTRLHHHSRTGPLTACGGHPGDSLRSSPPGAEAPMQPRAASALLAQRHLAHFSWMPEEDLVLQQRMMWYPRLDLTIFEALGEQLTFVPGDTHDARFKLQVCRPSRRSCRTAMDAVAGTKSPALQRVVEELCQIFQMELHRCWVNLYRAGTDDHAAFHRDHFDGRSGGAQVTLGVFASFGDRRDLCWSFGGRATAWRLPLRNGDVVAFDRTANAAGLHSIEKKLDAAEDRISVSLWGTGRIPGHAPCPPFAPPARRWRAKEAPPPRRWTRRETVLTTKRDIHTLGDSTPPSVVSVSPVHLQSGVVSKPTFQIVFDEDIQALKEKPPGEEGELRGTLTDGCWEIH</sequence>
<evidence type="ECO:0000313" key="4">
    <source>
        <dbReference type="Proteomes" id="UP001642484"/>
    </source>
</evidence>
<accession>A0ABP0SW23</accession>
<dbReference type="SMART" id="SM00225">
    <property type="entry name" value="BTB"/>
    <property type="match status" value="2"/>
</dbReference>
<dbReference type="Pfam" id="PF00651">
    <property type="entry name" value="BTB"/>
    <property type="match status" value="2"/>
</dbReference>
<reference evidence="3 4" key="1">
    <citation type="submission" date="2024-02" db="EMBL/GenBank/DDBJ databases">
        <authorList>
            <person name="Chen Y."/>
            <person name="Shah S."/>
            <person name="Dougan E. K."/>
            <person name="Thang M."/>
            <person name="Chan C."/>
        </authorList>
    </citation>
    <scope>NUCLEOTIDE SEQUENCE [LARGE SCALE GENOMIC DNA]</scope>
</reference>
<evidence type="ECO:0000256" key="1">
    <source>
        <dbReference type="SAM" id="MobiDB-lite"/>
    </source>
</evidence>
<feature type="domain" description="BTB" evidence="2">
    <location>
        <begin position="402"/>
        <end position="476"/>
    </location>
</feature>
<gene>
    <name evidence="3" type="ORF">CCMP2556_LOCUS54166</name>
</gene>
<dbReference type="PANTHER" id="PTHR24413">
    <property type="entry name" value="SPECKLE-TYPE POZ PROTEIN"/>
    <property type="match status" value="1"/>
</dbReference>
<dbReference type="EMBL" id="CAXAMN010028472">
    <property type="protein sequence ID" value="CAK9116647.1"/>
    <property type="molecule type" value="Genomic_DNA"/>
</dbReference>
<dbReference type="SUPFAM" id="SSF54695">
    <property type="entry name" value="POZ domain"/>
    <property type="match status" value="2"/>
</dbReference>
<dbReference type="CDD" id="cd18186">
    <property type="entry name" value="BTB_POZ_ZBTB_KLHL-like"/>
    <property type="match status" value="2"/>
</dbReference>
<evidence type="ECO:0000259" key="2">
    <source>
        <dbReference type="PROSITE" id="PS50097"/>
    </source>
</evidence>
<comment type="caution">
    <text evidence="3">The sequence shown here is derived from an EMBL/GenBank/DDBJ whole genome shotgun (WGS) entry which is preliminary data.</text>
</comment>
<dbReference type="Gene3D" id="3.30.710.10">
    <property type="entry name" value="Potassium Channel Kv1.1, Chain A"/>
    <property type="match status" value="2"/>
</dbReference>